<evidence type="ECO:0000313" key="6">
    <source>
        <dbReference type="Proteomes" id="UP001387110"/>
    </source>
</evidence>
<proteinExistence type="predicted"/>
<evidence type="ECO:0000313" key="3">
    <source>
        <dbReference type="EMBL" id="MEI4463349.1"/>
    </source>
</evidence>
<dbReference type="EMBL" id="LDQV01000021">
    <property type="protein sequence ID" value="KTR26641.1"/>
    <property type="molecule type" value="Genomic_DNA"/>
</dbReference>
<reference evidence="2 5" key="2">
    <citation type="journal article" date="2016" name="Front. Microbiol.">
        <title>Genomic Resource of Rice Seed Associated Bacteria.</title>
        <authorList>
            <person name="Midha S."/>
            <person name="Bansal K."/>
            <person name="Sharma S."/>
            <person name="Kumar N."/>
            <person name="Patil P.P."/>
            <person name="Chaudhry V."/>
            <person name="Patil P.B."/>
        </authorList>
    </citation>
    <scope>NUCLEOTIDE SEQUENCE [LARGE SCALE GENOMIC DNA]</scope>
    <source>
        <strain evidence="2 5">RSA11</strain>
    </source>
</reference>
<dbReference type="OrthoDB" id="2355196at2"/>
<organism evidence="1 4">
    <name type="scientific">Exiguobacterium indicum</name>
    <dbReference type="NCBI Taxonomy" id="296995"/>
    <lineage>
        <taxon>Bacteria</taxon>
        <taxon>Bacillati</taxon>
        <taxon>Bacillota</taxon>
        <taxon>Bacilli</taxon>
        <taxon>Bacillales</taxon>
        <taxon>Bacillales Family XII. Incertae Sedis</taxon>
        <taxon>Exiguobacterium</taxon>
    </lineage>
</organism>
<protein>
    <submittedName>
        <fullName evidence="1">Uncharacterized protein</fullName>
    </submittedName>
</protein>
<dbReference type="GeneID" id="90838086"/>
<evidence type="ECO:0000313" key="1">
    <source>
        <dbReference type="EMBL" id="KSU48409.1"/>
    </source>
</evidence>
<accession>A0A0V8GDP0</accession>
<sequence length="86" mass="10254">MSIHTRLTQLFKRNVAFEWAIEQLHTPAGYYLCQHTLVDQYPDLSPQEKIRLLSKINELAEQTAPFSAPVSRQDWRRLERRLSRKM</sequence>
<dbReference type="AlphaFoldDB" id="A0A0V8GDP0"/>
<dbReference type="Proteomes" id="UP001387110">
    <property type="component" value="Unassembled WGS sequence"/>
</dbReference>
<dbReference type="EMBL" id="JBAWKY010000004">
    <property type="protein sequence ID" value="MEI4463349.1"/>
    <property type="molecule type" value="Genomic_DNA"/>
</dbReference>
<reference evidence="3 6" key="3">
    <citation type="submission" date="2023-12" db="EMBL/GenBank/DDBJ databases">
        <authorList>
            <person name="Easwaran N."/>
            <person name="Lazarus H.P.S."/>
        </authorList>
    </citation>
    <scope>NUCLEOTIDE SEQUENCE [LARGE SCALE GENOMIC DNA]</scope>
    <source>
        <strain evidence="3 6">VIT-2023</strain>
    </source>
</reference>
<reference evidence="1 4" key="1">
    <citation type="journal article" date="2015" name="Int. J. Syst. Evol. Microbiol.">
        <title>Exiguobacterium enclense sp. nov., isolated from sediment.</title>
        <authorList>
            <person name="Dastager S.G."/>
            <person name="Mawlankar R."/>
            <person name="Sonalkar V.V."/>
            <person name="Thorat M.N."/>
            <person name="Mual P."/>
            <person name="Verma A."/>
            <person name="Krishnamurthi S."/>
            <person name="Tang S.K."/>
            <person name="Li W.J."/>
        </authorList>
    </citation>
    <scope>NUCLEOTIDE SEQUENCE [LARGE SCALE GENOMIC DNA]</scope>
    <source>
        <strain evidence="1 4">NIO-1109</strain>
    </source>
</reference>
<evidence type="ECO:0000313" key="4">
    <source>
        <dbReference type="Proteomes" id="UP000053797"/>
    </source>
</evidence>
<keyword evidence="6" id="KW-1185">Reference proteome</keyword>
<comment type="caution">
    <text evidence="1">The sequence shown here is derived from an EMBL/GenBank/DDBJ whole genome shotgun (WGS) entry which is preliminary data.</text>
</comment>
<evidence type="ECO:0000313" key="2">
    <source>
        <dbReference type="EMBL" id="KTR26641.1"/>
    </source>
</evidence>
<dbReference type="Proteomes" id="UP000053797">
    <property type="component" value="Unassembled WGS sequence"/>
</dbReference>
<evidence type="ECO:0000313" key="5">
    <source>
        <dbReference type="Proteomes" id="UP000072605"/>
    </source>
</evidence>
<gene>
    <name evidence="1" type="ORF">AS033_12365</name>
    <name evidence="2" type="ORF">RSA11_08645</name>
    <name evidence="3" type="ORF">SZL87_13065</name>
</gene>
<dbReference type="Proteomes" id="UP000072605">
    <property type="component" value="Unassembled WGS sequence"/>
</dbReference>
<dbReference type="RefSeq" id="WP_023469711.1">
    <property type="nucleotide sequence ID" value="NZ_FMYN01000004.1"/>
</dbReference>
<name>A0A0V8GDP0_9BACL</name>
<dbReference type="EMBL" id="LNQL01000004">
    <property type="protein sequence ID" value="KSU48409.1"/>
    <property type="molecule type" value="Genomic_DNA"/>
</dbReference>